<dbReference type="PANTHER" id="PTHR46743">
    <property type="entry name" value="TEICHOIC ACIDS EXPORT ATP-BINDING PROTEIN TAGH"/>
    <property type="match status" value="1"/>
</dbReference>
<dbReference type="CDD" id="cd03220">
    <property type="entry name" value="ABC_KpsT_Wzt"/>
    <property type="match status" value="1"/>
</dbReference>
<dbReference type="InterPro" id="IPR029439">
    <property type="entry name" value="Wzt_C"/>
</dbReference>
<evidence type="ECO:0000259" key="5">
    <source>
        <dbReference type="PROSITE" id="PS50893"/>
    </source>
</evidence>
<dbReference type="SMART" id="SM00382">
    <property type="entry name" value="AAA"/>
    <property type="match status" value="1"/>
</dbReference>
<accession>A0A7X9FTJ3</accession>
<evidence type="ECO:0000313" key="7">
    <source>
        <dbReference type="Proteomes" id="UP000524246"/>
    </source>
</evidence>
<dbReference type="InterPro" id="IPR003439">
    <property type="entry name" value="ABC_transporter-like_ATP-bd"/>
</dbReference>
<keyword evidence="3" id="KW-0547">Nucleotide-binding</keyword>
<evidence type="ECO:0000256" key="1">
    <source>
        <dbReference type="ARBA" id="ARBA00005417"/>
    </source>
</evidence>
<dbReference type="InterPro" id="IPR015860">
    <property type="entry name" value="ABC_transpr_TagH-like"/>
</dbReference>
<sequence>MASENAPQYAIDIKNLSKDFHRQTLGKGGYTTLKSSLLNIFRSDRDANAHFTHAIKDLTMRIPQGLSVGVIGKNGSGKSTLLKLITGIYSPSQGSVSVNGRMAALIELGAGFHPDFSGRENLYLGGVMHGLSRKEIDERFDKIVRFAELEEFIDDPVRTYSSGMFMRLGFSLAVHTDPDILLVDEVLAVGDAAFVGKCKEKIAQLKKEGKTLLLVTHDLDAVRMWCDEALWLHEGEVKDRGEPKRVIDHYREFIERGEEILLRESQSERDGNQSDLSIKECLRWGSREIEILSARIVDKNGEPRLMFHPDDDLKIEIDYQMHQRVDDVVFGIGIVRSDGLVIHGSNTNIEGLKIPLLNSEGTVSYDIKRLGLLDGNYSLDVAVHSKDEYPYDYHKSILTFAVRWPQKQVGVIVPEHCWKF</sequence>
<dbReference type="CDD" id="cd10147">
    <property type="entry name" value="Wzt_C-like"/>
    <property type="match status" value="1"/>
</dbReference>
<dbReference type="PANTHER" id="PTHR46743:SF2">
    <property type="entry name" value="TEICHOIC ACIDS EXPORT ATP-BINDING PROTEIN TAGH"/>
    <property type="match status" value="1"/>
</dbReference>
<organism evidence="6 7">
    <name type="scientific">SAR324 cluster bacterium</name>
    <dbReference type="NCBI Taxonomy" id="2024889"/>
    <lineage>
        <taxon>Bacteria</taxon>
        <taxon>Deltaproteobacteria</taxon>
        <taxon>SAR324 cluster</taxon>
    </lineage>
</organism>
<evidence type="ECO:0000256" key="4">
    <source>
        <dbReference type="ARBA" id="ARBA00022840"/>
    </source>
</evidence>
<gene>
    <name evidence="6" type="ORF">GYA55_12845</name>
</gene>
<dbReference type="Gene3D" id="3.40.50.300">
    <property type="entry name" value="P-loop containing nucleotide triphosphate hydrolases"/>
    <property type="match status" value="1"/>
</dbReference>
<dbReference type="InterPro" id="IPR017871">
    <property type="entry name" value="ABC_transporter-like_CS"/>
</dbReference>
<dbReference type="GO" id="GO:0140359">
    <property type="term" value="F:ABC-type transporter activity"/>
    <property type="evidence" value="ECO:0007669"/>
    <property type="project" value="InterPro"/>
</dbReference>
<dbReference type="PROSITE" id="PS50893">
    <property type="entry name" value="ABC_TRANSPORTER_2"/>
    <property type="match status" value="1"/>
</dbReference>
<evidence type="ECO:0000313" key="6">
    <source>
        <dbReference type="EMBL" id="NMC64043.1"/>
    </source>
</evidence>
<dbReference type="Gene3D" id="2.70.50.60">
    <property type="entry name" value="abc- transporter (atp binding component) like domain"/>
    <property type="match status" value="1"/>
</dbReference>
<comment type="similarity">
    <text evidence="1">Belongs to the ABC transporter superfamily.</text>
</comment>
<dbReference type="Pfam" id="PF00005">
    <property type="entry name" value="ABC_tran"/>
    <property type="match status" value="1"/>
</dbReference>
<dbReference type="Pfam" id="PF14524">
    <property type="entry name" value="Wzt_C"/>
    <property type="match status" value="1"/>
</dbReference>
<name>A0A7X9FTJ3_9DELT</name>
<dbReference type="GO" id="GO:0016887">
    <property type="term" value="F:ATP hydrolysis activity"/>
    <property type="evidence" value="ECO:0007669"/>
    <property type="project" value="InterPro"/>
</dbReference>
<dbReference type="Proteomes" id="UP000524246">
    <property type="component" value="Unassembled WGS sequence"/>
</dbReference>
<keyword evidence="4 6" id="KW-0067">ATP-binding</keyword>
<dbReference type="EMBL" id="JAAZON010000589">
    <property type="protein sequence ID" value="NMC64043.1"/>
    <property type="molecule type" value="Genomic_DNA"/>
</dbReference>
<evidence type="ECO:0000256" key="3">
    <source>
        <dbReference type="ARBA" id="ARBA00022741"/>
    </source>
</evidence>
<feature type="domain" description="ABC transporter" evidence="5">
    <location>
        <begin position="35"/>
        <end position="259"/>
    </location>
</feature>
<dbReference type="InterPro" id="IPR027417">
    <property type="entry name" value="P-loop_NTPase"/>
</dbReference>
<dbReference type="GO" id="GO:0005524">
    <property type="term" value="F:ATP binding"/>
    <property type="evidence" value="ECO:0007669"/>
    <property type="project" value="UniProtKB-KW"/>
</dbReference>
<dbReference type="AlphaFoldDB" id="A0A7X9FTJ3"/>
<dbReference type="SUPFAM" id="SSF52540">
    <property type="entry name" value="P-loop containing nucleoside triphosphate hydrolases"/>
    <property type="match status" value="1"/>
</dbReference>
<dbReference type="InterPro" id="IPR003593">
    <property type="entry name" value="AAA+_ATPase"/>
</dbReference>
<keyword evidence="2" id="KW-0813">Transport</keyword>
<proteinExistence type="inferred from homology"/>
<dbReference type="InterPro" id="IPR050683">
    <property type="entry name" value="Bact_Polysacc_Export_ATP-bd"/>
</dbReference>
<comment type="caution">
    <text evidence="6">The sequence shown here is derived from an EMBL/GenBank/DDBJ whole genome shotgun (WGS) entry which is preliminary data.</text>
</comment>
<reference evidence="6 7" key="1">
    <citation type="journal article" date="2020" name="Biotechnol. Biofuels">
        <title>New insights from the biogas microbiome by comprehensive genome-resolved metagenomics of nearly 1600 species originating from multiple anaerobic digesters.</title>
        <authorList>
            <person name="Campanaro S."/>
            <person name="Treu L."/>
            <person name="Rodriguez-R L.M."/>
            <person name="Kovalovszki A."/>
            <person name="Ziels R.M."/>
            <person name="Maus I."/>
            <person name="Zhu X."/>
            <person name="Kougias P.G."/>
            <person name="Basile A."/>
            <person name="Luo G."/>
            <person name="Schluter A."/>
            <person name="Konstantinidis K.T."/>
            <person name="Angelidaki I."/>
        </authorList>
    </citation>
    <scope>NUCLEOTIDE SEQUENCE [LARGE SCALE GENOMIC DNA]</scope>
    <source>
        <strain evidence="6">AS27yjCOA_65</strain>
    </source>
</reference>
<dbReference type="GO" id="GO:0016020">
    <property type="term" value="C:membrane"/>
    <property type="evidence" value="ECO:0007669"/>
    <property type="project" value="InterPro"/>
</dbReference>
<dbReference type="PROSITE" id="PS00211">
    <property type="entry name" value="ABC_TRANSPORTER_1"/>
    <property type="match status" value="1"/>
</dbReference>
<evidence type="ECO:0000256" key="2">
    <source>
        <dbReference type="ARBA" id="ARBA00022448"/>
    </source>
</evidence>
<protein>
    <submittedName>
        <fullName evidence="6">ABC transporter ATP-binding protein</fullName>
    </submittedName>
</protein>